<reference evidence="1 2" key="1">
    <citation type="submission" date="2024-12" db="EMBL/GenBank/DDBJ databases">
        <title>The unique morphological basis and parallel evolutionary history of personate flowers in Penstemon.</title>
        <authorList>
            <person name="Depatie T.H."/>
            <person name="Wessinger C.A."/>
        </authorList>
    </citation>
    <scope>NUCLEOTIDE SEQUENCE [LARGE SCALE GENOMIC DNA]</scope>
    <source>
        <strain evidence="1">WTNN_2</strain>
        <tissue evidence="1">Leaf</tissue>
    </source>
</reference>
<evidence type="ECO:0000313" key="1">
    <source>
        <dbReference type="EMBL" id="KAL3839080.1"/>
    </source>
</evidence>
<dbReference type="PANTHER" id="PTHR31676:SF20">
    <property type="entry name" value="T19F6.7 PROTEIN"/>
    <property type="match status" value="1"/>
</dbReference>
<dbReference type="SUPFAM" id="SSF141562">
    <property type="entry name" value="At5g01610-like"/>
    <property type="match status" value="1"/>
</dbReference>
<dbReference type="Gene3D" id="2.30.240.10">
    <property type="entry name" value="At5g01610-like"/>
    <property type="match status" value="1"/>
</dbReference>
<comment type="caution">
    <text evidence="1">The sequence shown here is derived from an EMBL/GenBank/DDBJ whole genome shotgun (WGS) entry which is preliminary data.</text>
</comment>
<keyword evidence="2" id="KW-1185">Reference proteome</keyword>
<protein>
    <recommendedName>
        <fullName evidence="3">DUF538 domain-containing protein</fullName>
    </recommendedName>
</protein>
<evidence type="ECO:0008006" key="3">
    <source>
        <dbReference type="Google" id="ProtNLM"/>
    </source>
</evidence>
<proteinExistence type="predicted"/>
<dbReference type="PANTHER" id="PTHR31676">
    <property type="entry name" value="T31J12.3 PROTEIN-RELATED"/>
    <property type="match status" value="1"/>
</dbReference>
<sequence length="155" mass="17610">MASKKSNQEEQRAGAEIVHGTKECHDHSLKLLTELGFPKGALPLNDIEECGLVEATGFVWMKQKAPYEHFFKATNTLVRYDIEVTAYVEKGKMKKMSGVKSKQFLMWVPIVEMSIEDVAPDKIYFKTPMGIGKSFPITAFMDDEEKQKYLEKVNA</sequence>
<accession>A0ABD3TS23</accession>
<dbReference type="Pfam" id="PF04398">
    <property type="entry name" value="DUF538"/>
    <property type="match status" value="1"/>
</dbReference>
<dbReference type="AlphaFoldDB" id="A0ABD3TS23"/>
<dbReference type="InterPro" id="IPR036758">
    <property type="entry name" value="At5g01610-like"/>
</dbReference>
<organism evidence="1 2">
    <name type="scientific">Penstemon smallii</name>
    <dbReference type="NCBI Taxonomy" id="265156"/>
    <lineage>
        <taxon>Eukaryota</taxon>
        <taxon>Viridiplantae</taxon>
        <taxon>Streptophyta</taxon>
        <taxon>Embryophyta</taxon>
        <taxon>Tracheophyta</taxon>
        <taxon>Spermatophyta</taxon>
        <taxon>Magnoliopsida</taxon>
        <taxon>eudicotyledons</taxon>
        <taxon>Gunneridae</taxon>
        <taxon>Pentapetalae</taxon>
        <taxon>asterids</taxon>
        <taxon>lamiids</taxon>
        <taxon>Lamiales</taxon>
        <taxon>Plantaginaceae</taxon>
        <taxon>Cheloneae</taxon>
        <taxon>Penstemon</taxon>
    </lineage>
</organism>
<gene>
    <name evidence="1" type="ORF">ACJIZ3_023671</name>
</gene>
<evidence type="ECO:0000313" key="2">
    <source>
        <dbReference type="Proteomes" id="UP001634393"/>
    </source>
</evidence>
<dbReference type="InterPro" id="IPR007493">
    <property type="entry name" value="DUF538"/>
</dbReference>
<dbReference type="Proteomes" id="UP001634393">
    <property type="component" value="Unassembled WGS sequence"/>
</dbReference>
<dbReference type="EMBL" id="JBJXBP010000003">
    <property type="protein sequence ID" value="KAL3839080.1"/>
    <property type="molecule type" value="Genomic_DNA"/>
</dbReference>
<name>A0ABD3TS23_9LAMI</name>